<keyword evidence="8 16" id="KW-0560">Oxidoreductase</keyword>
<dbReference type="GO" id="GO:0005737">
    <property type="term" value="C:cytoplasm"/>
    <property type="evidence" value="ECO:0007669"/>
    <property type="project" value="UniProtKB-SubCell"/>
</dbReference>
<dbReference type="AlphaFoldDB" id="A0A7W7GEE5"/>
<feature type="domain" description="Pyridine nucleotide-disulphide oxidoreductase dimerisation" evidence="17">
    <location>
        <begin position="349"/>
        <end position="457"/>
    </location>
</feature>
<evidence type="ECO:0000256" key="14">
    <source>
        <dbReference type="PIRSR" id="PIRSR000350-3"/>
    </source>
</evidence>
<gene>
    <name evidence="19" type="ORF">BJ965_001979</name>
</gene>
<dbReference type="NCBIfam" id="TIGR01350">
    <property type="entry name" value="lipoamide_DH"/>
    <property type="match status" value="1"/>
</dbReference>
<dbReference type="Pfam" id="PF02852">
    <property type="entry name" value="Pyr_redox_dim"/>
    <property type="match status" value="1"/>
</dbReference>
<dbReference type="PRINTS" id="PR00411">
    <property type="entry name" value="PNDRDTASEI"/>
</dbReference>
<evidence type="ECO:0000256" key="6">
    <source>
        <dbReference type="ARBA" id="ARBA00022630"/>
    </source>
</evidence>
<evidence type="ECO:0000256" key="2">
    <source>
        <dbReference type="ARBA" id="ARBA00007532"/>
    </source>
</evidence>
<dbReference type="InterPro" id="IPR001100">
    <property type="entry name" value="Pyr_nuc-diS_OxRdtase"/>
</dbReference>
<evidence type="ECO:0000256" key="13">
    <source>
        <dbReference type="PIRSR" id="PIRSR000350-2"/>
    </source>
</evidence>
<feature type="binding site" evidence="14">
    <location>
        <position position="273"/>
    </location>
    <ligand>
        <name>NAD(+)</name>
        <dbReference type="ChEBI" id="CHEBI:57540"/>
    </ligand>
</feature>
<dbReference type="InterPro" id="IPR016156">
    <property type="entry name" value="FAD/NAD-linked_Rdtase_dimer_sf"/>
</dbReference>
<sequence length="468" mass="50467">MSSHFDVVVLGAGPGGYTAAVRSAQLGLRTAVVEEKYWGGVCLNVGCIPSKALLRNAELAQIFTREAKTFGIRVEGSVSFDYGEAFRRSRKVADGRVNGVHYLMKKNGITEYDGRGTFTDDHTLRVELAAGGTEAVTFDHCVIATGATTRLLPGTSRSERVVTYEEQILSETLPESIVIAGAGAIGVEFAYVLNSYGVKVTIVEFLDRLVPLEDADVSAELARHYRKLGIQVLTSTRVEAIDDTDPASKVRVTVTREGRQEVLEADRVLQAIGFAPRVRGYGLENTGVRLTARGAIDVDARGRTSVPHLFAIGDVTAKLMLAHAAEAMAIVAAETIADADTMELDFTMVPRATYCQPQIASFGWTEAEARERGFDVKVAKFPFTANGKAHGLGHPTGFVKIISDGRHGELLGAHLIGPEVTELLPELTLAQQWDLTVHEVARNIHAHPTLGEAVKEAVHGLAGHMINM</sequence>
<evidence type="ECO:0000256" key="12">
    <source>
        <dbReference type="ARBA" id="ARBA00049187"/>
    </source>
</evidence>
<keyword evidence="5" id="KW-0963">Cytoplasm</keyword>
<comment type="cofactor">
    <cofactor evidence="14 16">
        <name>FAD</name>
        <dbReference type="ChEBI" id="CHEBI:57692"/>
    </cofactor>
    <text evidence="14 16">Binds 1 FAD per subunit.</text>
</comment>
<keyword evidence="6 16" id="KW-0285">Flavoprotein</keyword>
<feature type="domain" description="FAD/NAD(P)-binding" evidence="18">
    <location>
        <begin position="5"/>
        <end position="329"/>
    </location>
</feature>
<dbReference type="GO" id="GO:0004148">
    <property type="term" value="F:dihydrolipoyl dehydrogenase (NADH) activity"/>
    <property type="evidence" value="ECO:0007669"/>
    <property type="project" value="UniProtKB-EC"/>
</dbReference>
<evidence type="ECO:0000256" key="16">
    <source>
        <dbReference type="RuleBase" id="RU003692"/>
    </source>
</evidence>
<dbReference type="SUPFAM" id="SSF51905">
    <property type="entry name" value="FAD/NAD(P)-binding domain"/>
    <property type="match status" value="1"/>
</dbReference>
<dbReference type="PIRSF" id="PIRSF000350">
    <property type="entry name" value="Mercury_reductase_MerA"/>
    <property type="match status" value="1"/>
</dbReference>
<protein>
    <recommendedName>
        <fullName evidence="4 16">Dihydrolipoyl dehydrogenase</fullName>
        <ecNumber evidence="3 16">1.8.1.4</ecNumber>
    </recommendedName>
</protein>
<dbReference type="InterPro" id="IPR012999">
    <property type="entry name" value="Pyr_OxRdtase_I_AS"/>
</dbReference>
<evidence type="ECO:0000256" key="9">
    <source>
        <dbReference type="ARBA" id="ARBA00023027"/>
    </source>
</evidence>
<keyword evidence="9 14" id="KW-0520">NAD</keyword>
<dbReference type="InterPro" id="IPR050151">
    <property type="entry name" value="Class-I_Pyr_Nuc-Dis_Oxidored"/>
</dbReference>
<dbReference type="EMBL" id="JACHMS010000001">
    <property type="protein sequence ID" value="MBB4712097.1"/>
    <property type="molecule type" value="Genomic_DNA"/>
</dbReference>
<feature type="binding site" evidence="14">
    <location>
        <begin position="320"/>
        <end position="323"/>
    </location>
    <ligand>
        <name>FAD</name>
        <dbReference type="ChEBI" id="CHEBI:57692"/>
    </ligand>
</feature>
<dbReference type="RefSeq" id="WP_184908298.1">
    <property type="nucleotide sequence ID" value="NZ_JACHMS010000001.1"/>
</dbReference>
<keyword evidence="14" id="KW-0547">Nucleotide-binding</keyword>
<accession>A0A7W7GEE5</accession>
<reference evidence="19 20" key="1">
    <citation type="submission" date="2020-08" db="EMBL/GenBank/DDBJ databases">
        <title>Sequencing the genomes of 1000 actinobacteria strains.</title>
        <authorList>
            <person name="Klenk H.-P."/>
        </authorList>
    </citation>
    <scope>NUCLEOTIDE SEQUENCE [LARGE SCALE GENOMIC DNA]</scope>
    <source>
        <strain evidence="19 20">DSM 40483</strain>
    </source>
</reference>
<feature type="binding site" evidence="14">
    <location>
        <position position="51"/>
    </location>
    <ligand>
        <name>FAD</name>
        <dbReference type="ChEBI" id="CHEBI:57692"/>
    </ligand>
</feature>
<comment type="similarity">
    <text evidence="2 16">Belongs to the class-I pyridine nucleotide-disulfide oxidoreductase family.</text>
</comment>
<dbReference type="Proteomes" id="UP000565089">
    <property type="component" value="Unassembled WGS sequence"/>
</dbReference>
<evidence type="ECO:0000256" key="3">
    <source>
        <dbReference type="ARBA" id="ARBA00012608"/>
    </source>
</evidence>
<dbReference type="PRINTS" id="PR00368">
    <property type="entry name" value="FADPNR"/>
</dbReference>
<dbReference type="GeneID" id="95793965"/>
<comment type="caution">
    <text evidence="19">The sequence shown here is derived from an EMBL/GenBank/DDBJ whole genome shotgun (WGS) entry which is preliminary data.</text>
</comment>
<evidence type="ECO:0000313" key="19">
    <source>
        <dbReference type="EMBL" id="MBB4712097.1"/>
    </source>
</evidence>
<dbReference type="FunFam" id="3.30.390.30:FF:000001">
    <property type="entry name" value="Dihydrolipoyl dehydrogenase"/>
    <property type="match status" value="1"/>
</dbReference>
<keyword evidence="11 16" id="KW-0676">Redox-active center</keyword>
<dbReference type="EC" id="1.8.1.4" evidence="3 16"/>
<dbReference type="Gene3D" id="3.50.50.60">
    <property type="entry name" value="FAD/NAD(P)-binding domain"/>
    <property type="match status" value="2"/>
</dbReference>
<dbReference type="InterPro" id="IPR036188">
    <property type="entry name" value="FAD/NAD-bd_sf"/>
</dbReference>
<dbReference type="PROSITE" id="PS00076">
    <property type="entry name" value="PYRIDINE_REDOX_1"/>
    <property type="match status" value="1"/>
</dbReference>
<dbReference type="PANTHER" id="PTHR22912:SF217">
    <property type="entry name" value="DIHYDROLIPOYL DEHYDROGENASE"/>
    <property type="match status" value="1"/>
</dbReference>
<dbReference type="Pfam" id="PF07992">
    <property type="entry name" value="Pyr_redox_2"/>
    <property type="match status" value="1"/>
</dbReference>
<evidence type="ECO:0000256" key="11">
    <source>
        <dbReference type="ARBA" id="ARBA00023284"/>
    </source>
</evidence>
<evidence type="ECO:0000259" key="18">
    <source>
        <dbReference type="Pfam" id="PF07992"/>
    </source>
</evidence>
<comment type="miscellaneous">
    <text evidence="16">The active site is a redox-active disulfide bond.</text>
</comment>
<keyword evidence="10" id="KW-1015">Disulfide bond</keyword>
<evidence type="ECO:0000256" key="4">
    <source>
        <dbReference type="ARBA" id="ARBA00016961"/>
    </source>
</evidence>
<evidence type="ECO:0000256" key="10">
    <source>
        <dbReference type="ARBA" id="ARBA00023157"/>
    </source>
</evidence>
<dbReference type="GO" id="GO:0050660">
    <property type="term" value="F:flavin adenine dinucleotide binding"/>
    <property type="evidence" value="ECO:0007669"/>
    <property type="project" value="InterPro"/>
</dbReference>
<feature type="disulfide bond" description="Redox-active" evidence="15">
    <location>
        <begin position="42"/>
        <end position="47"/>
    </location>
</feature>
<dbReference type="SUPFAM" id="SSF55424">
    <property type="entry name" value="FAD/NAD-linked reductases, dimerisation (C-terminal) domain"/>
    <property type="match status" value="1"/>
</dbReference>
<comment type="subcellular location">
    <subcellularLocation>
        <location evidence="1">Cytoplasm</location>
    </subcellularLocation>
</comment>
<proteinExistence type="inferred from homology"/>
<keyword evidence="7 14" id="KW-0274">FAD</keyword>
<keyword evidence="20" id="KW-1185">Reference proteome</keyword>
<dbReference type="InterPro" id="IPR004099">
    <property type="entry name" value="Pyr_nucl-diS_OxRdtase_dimer"/>
</dbReference>
<feature type="active site" description="Proton acceptor" evidence="13">
    <location>
        <position position="447"/>
    </location>
</feature>
<organism evidence="19 20">
    <name type="scientific">Streptomyces luteogriseus</name>
    <dbReference type="NCBI Taxonomy" id="68233"/>
    <lineage>
        <taxon>Bacteria</taxon>
        <taxon>Bacillati</taxon>
        <taxon>Actinomycetota</taxon>
        <taxon>Actinomycetes</taxon>
        <taxon>Kitasatosporales</taxon>
        <taxon>Streptomycetaceae</taxon>
        <taxon>Streptomyces</taxon>
    </lineage>
</organism>
<dbReference type="InterPro" id="IPR006258">
    <property type="entry name" value="Lipoamide_DH"/>
</dbReference>
<evidence type="ECO:0000256" key="1">
    <source>
        <dbReference type="ARBA" id="ARBA00004496"/>
    </source>
</evidence>
<dbReference type="GO" id="GO:0006103">
    <property type="term" value="P:2-oxoglutarate metabolic process"/>
    <property type="evidence" value="ECO:0007669"/>
    <property type="project" value="TreeGrafter"/>
</dbReference>
<feature type="binding site" evidence="14">
    <location>
        <position position="314"/>
    </location>
    <ligand>
        <name>FAD</name>
        <dbReference type="ChEBI" id="CHEBI:57692"/>
    </ligand>
</feature>
<evidence type="ECO:0000313" key="20">
    <source>
        <dbReference type="Proteomes" id="UP000565089"/>
    </source>
</evidence>
<feature type="binding site" evidence="14">
    <location>
        <begin position="181"/>
        <end position="188"/>
    </location>
    <ligand>
        <name>NAD(+)</name>
        <dbReference type="ChEBI" id="CHEBI:57540"/>
    </ligand>
</feature>
<dbReference type="InterPro" id="IPR023753">
    <property type="entry name" value="FAD/NAD-binding_dom"/>
</dbReference>
<dbReference type="Gene3D" id="3.30.390.30">
    <property type="match status" value="1"/>
</dbReference>
<evidence type="ECO:0000256" key="5">
    <source>
        <dbReference type="ARBA" id="ARBA00022490"/>
    </source>
</evidence>
<dbReference type="PANTHER" id="PTHR22912">
    <property type="entry name" value="DISULFIDE OXIDOREDUCTASE"/>
    <property type="match status" value="1"/>
</dbReference>
<evidence type="ECO:0000256" key="15">
    <source>
        <dbReference type="PIRSR" id="PIRSR000350-4"/>
    </source>
</evidence>
<feature type="binding site" evidence="14">
    <location>
        <position position="204"/>
    </location>
    <ligand>
        <name>NAD(+)</name>
        <dbReference type="ChEBI" id="CHEBI:57540"/>
    </ligand>
</feature>
<evidence type="ECO:0000259" key="17">
    <source>
        <dbReference type="Pfam" id="PF02852"/>
    </source>
</evidence>
<feature type="binding site" evidence="14">
    <location>
        <position position="116"/>
    </location>
    <ligand>
        <name>FAD</name>
        <dbReference type="ChEBI" id="CHEBI:57692"/>
    </ligand>
</feature>
<evidence type="ECO:0000256" key="7">
    <source>
        <dbReference type="ARBA" id="ARBA00022827"/>
    </source>
</evidence>
<evidence type="ECO:0000256" key="8">
    <source>
        <dbReference type="ARBA" id="ARBA00023002"/>
    </source>
</evidence>
<comment type="catalytic activity">
    <reaction evidence="12 16">
        <text>N(6)-[(R)-dihydrolipoyl]-L-lysyl-[protein] + NAD(+) = N(6)-[(R)-lipoyl]-L-lysyl-[protein] + NADH + H(+)</text>
        <dbReference type="Rhea" id="RHEA:15045"/>
        <dbReference type="Rhea" id="RHEA-COMP:10474"/>
        <dbReference type="Rhea" id="RHEA-COMP:10475"/>
        <dbReference type="ChEBI" id="CHEBI:15378"/>
        <dbReference type="ChEBI" id="CHEBI:57540"/>
        <dbReference type="ChEBI" id="CHEBI:57945"/>
        <dbReference type="ChEBI" id="CHEBI:83099"/>
        <dbReference type="ChEBI" id="CHEBI:83100"/>
        <dbReference type="EC" id="1.8.1.4"/>
    </reaction>
</comment>
<name>A0A7W7GEE5_9ACTN</name>